<organism evidence="1 2">
    <name type="scientific">Tritrichomonas foetus</name>
    <dbReference type="NCBI Taxonomy" id="1144522"/>
    <lineage>
        <taxon>Eukaryota</taxon>
        <taxon>Metamonada</taxon>
        <taxon>Parabasalia</taxon>
        <taxon>Tritrichomonadida</taxon>
        <taxon>Tritrichomonadidae</taxon>
        <taxon>Tritrichomonas</taxon>
    </lineage>
</organism>
<gene>
    <name evidence="1" type="ORF">TRFO_30089</name>
</gene>
<evidence type="ECO:0000313" key="1">
    <source>
        <dbReference type="EMBL" id="OHT02724.1"/>
    </source>
</evidence>
<dbReference type="VEuPathDB" id="TrichDB:TRFO_30089"/>
<dbReference type="GeneID" id="94841855"/>
<dbReference type="Proteomes" id="UP000179807">
    <property type="component" value="Unassembled WGS sequence"/>
</dbReference>
<comment type="caution">
    <text evidence="1">The sequence shown here is derived from an EMBL/GenBank/DDBJ whole genome shotgun (WGS) entry which is preliminary data.</text>
</comment>
<accession>A0A1J4JYW6</accession>
<dbReference type="AlphaFoldDB" id="A0A1J4JYW6"/>
<reference evidence="1" key="1">
    <citation type="submission" date="2016-10" db="EMBL/GenBank/DDBJ databases">
        <authorList>
            <person name="Benchimol M."/>
            <person name="Almeida L.G."/>
            <person name="Vasconcelos A.T."/>
            <person name="Perreira-Neves A."/>
            <person name="Rosa I.A."/>
            <person name="Tasca T."/>
            <person name="Bogo M.R."/>
            <person name="de Souza W."/>
        </authorList>
    </citation>
    <scope>NUCLEOTIDE SEQUENCE [LARGE SCALE GENOMIC DNA]</scope>
    <source>
        <strain evidence="1">K</strain>
    </source>
</reference>
<evidence type="ECO:0000313" key="2">
    <source>
        <dbReference type="Proteomes" id="UP000179807"/>
    </source>
</evidence>
<sequence length="217" mass="25597">MTSYADPEQRIQFLQLHKKVIQEHQLSVMVNDSISRQRKFIDQTIKKLISSLRSFCFLNTWYPRISMSDITLFLQSSIYHHEKNQIVDNPSSLPYQTNITISINTFLRSIHNYMNSFLKCVVVYFDSPRPDIVFNPCDKPLSFFASSTFPSLFGYCWCVEQGISYVEALIQLLEIQTSNYSINSSEFRNSFIRDIIRQFLHMSEVQNYLRMALFTDY</sequence>
<proteinExistence type="predicted"/>
<dbReference type="EMBL" id="MLAK01000855">
    <property type="protein sequence ID" value="OHT02724.1"/>
    <property type="molecule type" value="Genomic_DNA"/>
</dbReference>
<name>A0A1J4JYW6_9EUKA</name>
<dbReference type="RefSeq" id="XP_068355860.1">
    <property type="nucleotide sequence ID" value="XM_068507151.1"/>
</dbReference>
<protein>
    <submittedName>
        <fullName evidence="1">Uncharacterized protein</fullName>
    </submittedName>
</protein>
<keyword evidence="2" id="KW-1185">Reference proteome</keyword>